<dbReference type="AlphaFoldDB" id="A0AAV4VGM9"/>
<evidence type="ECO:0000313" key="1">
    <source>
        <dbReference type="EMBL" id="GIY69467.1"/>
    </source>
</evidence>
<evidence type="ECO:0000313" key="2">
    <source>
        <dbReference type="Proteomes" id="UP001054837"/>
    </source>
</evidence>
<sequence>MIISWLLRLSLHLWNHRYPIEKVREKVRATRFLSDLDRDGWCVDATGLKIENHCDFRPYFKDDIRLIFLLKIPCYRFLCHRETIPQKEK</sequence>
<gene>
    <name evidence="1" type="ORF">CDAR_207421</name>
</gene>
<organism evidence="1 2">
    <name type="scientific">Caerostris darwini</name>
    <dbReference type="NCBI Taxonomy" id="1538125"/>
    <lineage>
        <taxon>Eukaryota</taxon>
        <taxon>Metazoa</taxon>
        <taxon>Ecdysozoa</taxon>
        <taxon>Arthropoda</taxon>
        <taxon>Chelicerata</taxon>
        <taxon>Arachnida</taxon>
        <taxon>Araneae</taxon>
        <taxon>Araneomorphae</taxon>
        <taxon>Entelegynae</taxon>
        <taxon>Araneoidea</taxon>
        <taxon>Araneidae</taxon>
        <taxon>Caerostris</taxon>
    </lineage>
</organism>
<dbReference type="EMBL" id="BPLQ01013040">
    <property type="protein sequence ID" value="GIY69467.1"/>
    <property type="molecule type" value="Genomic_DNA"/>
</dbReference>
<dbReference type="Proteomes" id="UP001054837">
    <property type="component" value="Unassembled WGS sequence"/>
</dbReference>
<keyword evidence="2" id="KW-1185">Reference proteome</keyword>
<comment type="caution">
    <text evidence="1">The sequence shown here is derived from an EMBL/GenBank/DDBJ whole genome shotgun (WGS) entry which is preliminary data.</text>
</comment>
<name>A0AAV4VGM9_9ARAC</name>
<reference evidence="1 2" key="1">
    <citation type="submission" date="2021-06" db="EMBL/GenBank/DDBJ databases">
        <title>Caerostris darwini draft genome.</title>
        <authorList>
            <person name="Kono N."/>
            <person name="Arakawa K."/>
        </authorList>
    </citation>
    <scope>NUCLEOTIDE SEQUENCE [LARGE SCALE GENOMIC DNA]</scope>
</reference>
<protein>
    <submittedName>
        <fullName evidence="1">Uncharacterized protein</fullName>
    </submittedName>
</protein>
<accession>A0AAV4VGM9</accession>
<proteinExistence type="predicted"/>